<reference evidence="4" key="3">
    <citation type="submission" date="2019-09" db="EMBL/GenBank/DDBJ databases">
        <title>Co-occurence of chitin degradation, pigmentation and bioactivity in marine Pseudoalteromonas.</title>
        <authorList>
            <person name="Sonnenschein E.C."/>
            <person name="Bech P.K."/>
        </authorList>
    </citation>
    <scope>NUCLEOTIDE SEQUENCE</scope>
    <source>
        <strain evidence="4">S2231</strain>
        <strain evidence="3 5">S2233</strain>
    </source>
</reference>
<evidence type="ECO:0000256" key="1">
    <source>
        <dbReference type="SAM" id="SignalP"/>
    </source>
</evidence>
<dbReference type="PROSITE" id="PS51257">
    <property type="entry name" value="PROKAR_LIPOPROTEIN"/>
    <property type="match status" value="1"/>
</dbReference>
<dbReference type="Proteomes" id="UP000307706">
    <property type="component" value="Unassembled WGS sequence"/>
</dbReference>
<evidence type="ECO:0000313" key="6">
    <source>
        <dbReference type="Proteomes" id="UP000307706"/>
    </source>
</evidence>
<sequence length="153" mass="16638">MKLYIIILTLVLTITGCATTSPRCELPKASSSSNETTLVIYRPDAFYGILYSTPFSINGCRVNDLSNDSYHVYKVPAGVHKIAAEEKAYANGGDGVVSGTFEEGKVYYIHYSMAAGDFYSIAGAVGFTTTTQMGVVTKEYAYKVMPKLAEKKI</sequence>
<evidence type="ECO:0000313" key="5">
    <source>
        <dbReference type="Proteomes" id="UP000305730"/>
    </source>
</evidence>
<dbReference type="EMBL" id="PNCK01000045">
    <property type="protein sequence ID" value="TMP42000.1"/>
    <property type="molecule type" value="Genomic_DNA"/>
</dbReference>
<dbReference type="OrthoDB" id="8859745at2"/>
<comment type="caution">
    <text evidence="4">The sequence shown here is derived from an EMBL/GenBank/DDBJ whole genome shotgun (WGS) entry which is preliminary data.</text>
</comment>
<reference evidence="6" key="2">
    <citation type="submission" date="2019-06" db="EMBL/GenBank/DDBJ databases">
        <title>Co-occurence of chitin degradation, pigmentation and bioactivity in marine Pseudoalteromonas.</title>
        <authorList>
            <person name="Sonnenschein E.C."/>
            <person name="Bech P.K."/>
        </authorList>
    </citation>
    <scope>NUCLEOTIDE SEQUENCE [LARGE SCALE GENOMIC DNA]</scope>
    <source>
        <strain evidence="6">S2231</strain>
    </source>
</reference>
<accession>A0A5S3XRQ8</accession>
<dbReference type="AlphaFoldDB" id="A0A5S3XRQ8"/>
<evidence type="ECO:0000313" key="4">
    <source>
        <dbReference type="EMBL" id="TMP59977.1"/>
    </source>
</evidence>
<evidence type="ECO:0000313" key="3">
    <source>
        <dbReference type="EMBL" id="TMP42000.1"/>
    </source>
</evidence>
<dbReference type="Proteomes" id="UP000305730">
    <property type="component" value="Unassembled WGS sequence"/>
</dbReference>
<gene>
    <name evidence="4" type="ORF">CWB96_07970</name>
    <name evidence="3" type="ORF">CWB97_12885</name>
</gene>
<feature type="domain" description="DUF2846" evidence="2">
    <location>
        <begin position="34"/>
        <end position="116"/>
    </location>
</feature>
<reference evidence="5 6" key="1">
    <citation type="submission" date="2017-12" db="EMBL/GenBank/DDBJ databases">
        <authorList>
            <person name="Paulsen S."/>
            <person name="Gram L.K."/>
        </authorList>
    </citation>
    <scope>NUCLEOTIDE SEQUENCE [LARGE SCALE GENOMIC DNA]</scope>
    <source>
        <strain evidence="4 6">S2231</strain>
        <strain evidence="3 5">S2233</strain>
    </source>
</reference>
<organism evidence="4 6">
    <name type="scientific">Pseudoalteromonas citrea</name>
    <dbReference type="NCBI Taxonomy" id="43655"/>
    <lineage>
        <taxon>Bacteria</taxon>
        <taxon>Pseudomonadati</taxon>
        <taxon>Pseudomonadota</taxon>
        <taxon>Gammaproteobacteria</taxon>
        <taxon>Alteromonadales</taxon>
        <taxon>Pseudoalteromonadaceae</taxon>
        <taxon>Pseudoalteromonas</taxon>
    </lineage>
</organism>
<feature type="chain" id="PRO_5024423350" description="DUF2846 domain-containing protein" evidence="1">
    <location>
        <begin position="21"/>
        <end position="153"/>
    </location>
</feature>
<feature type="signal peptide" evidence="1">
    <location>
        <begin position="1"/>
        <end position="20"/>
    </location>
</feature>
<protein>
    <recommendedName>
        <fullName evidence="2">DUF2846 domain-containing protein</fullName>
    </recommendedName>
</protein>
<evidence type="ECO:0000259" key="2">
    <source>
        <dbReference type="Pfam" id="PF11008"/>
    </source>
</evidence>
<dbReference type="RefSeq" id="WP_119862654.1">
    <property type="nucleotide sequence ID" value="NZ_PNCK01000045.1"/>
</dbReference>
<dbReference type="EMBL" id="PNCL01000032">
    <property type="protein sequence ID" value="TMP59977.1"/>
    <property type="molecule type" value="Genomic_DNA"/>
</dbReference>
<keyword evidence="1" id="KW-0732">Signal</keyword>
<proteinExistence type="predicted"/>
<dbReference type="Pfam" id="PF11008">
    <property type="entry name" value="DUF2846"/>
    <property type="match status" value="1"/>
</dbReference>
<name>A0A5S3XRQ8_9GAMM</name>
<dbReference type="InterPro" id="IPR022548">
    <property type="entry name" value="DUF2846"/>
</dbReference>
<keyword evidence="5" id="KW-1185">Reference proteome</keyword>